<evidence type="ECO:0000256" key="3">
    <source>
        <dbReference type="ARBA" id="ARBA00022729"/>
    </source>
</evidence>
<dbReference type="Proteomes" id="UP000233020">
    <property type="component" value="Unplaced"/>
</dbReference>
<dbReference type="GO" id="GO:0007166">
    <property type="term" value="P:cell surface receptor signaling pathway"/>
    <property type="evidence" value="ECO:0007669"/>
    <property type="project" value="TreeGrafter"/>
</dbReference>
<sequence length="137" mass="15401">MGTRLLCWVVLGFLGTDHTGAGVSQSPRYKVTKRGQDIAFRCDPISGHVMLYWYRQTLEQSPEFLTYFQYEVQQDKSGLPSDQFSAERAEGSFSTLKIQRTEQRDSAMYLCASSSATVWHSRLLPAHKPPPLPPGSS</sequence>
<keyword evidence="3 12" id="KW-0732">Signal</keyword>
<dbReference type="PANTHER" id="PTHR23268:SF20">
    <property type="entry name" value="T CELL RECEPTOR BETA VARIABLE 7-4-RELATED"/>
    <property type="match status" value="1"/>
</dbReference>
<feature type="signal peptide" evidence="12">
    <location>
        <begin position="1"/>
        <end position="21"/>
    </location>
</feature>
<keyword evidence="8" id="KW-0675">Receptor</keyword>
<dbReference type="SUPFAM" id="SSF48726">
    <property type="entry name" value="Immunoglobulin"/>
    <property type="match status" value="1"/>
</dbReference>
<dbReference type="Ensembl" id="ENSANAT00000023299.1">
    <property type="protein sequence ID" value="ENSANAP00000005537.1"/>
    <property type="gene ID" value="ENSANAG00000020863.1"/>
</dbReference>
<evidence type="ECO:0000256" key="4">
    <source>
        <dbReference type="ARBA" id="ARBA00022859"/>
    </source>
</evidence>
<evidence type="ECO:0000256" key="10">
    <source>
        <dbReference type="ARBA" id="ARBA00038651"/>
    </source>
</evidence>
<dbReference type="AlphaFoldDB" id="A0A2K5CA28"/>
<dbReference type="STRING" id="37293.ENSANAP00000005537"/>
<keyword evidence="7" id="KW-1015">Disulfide bond</keyword>
<dbReference type="GO" id="GO:0042101">
    <property type="term" value="C:T cell receptor complex"/>
    <property type="evidence" value="ECO:0007669"/>
    <property type="project" value="UniProtKB-KW"/>
</dbReference>
<dbReference type="InterPro" id="IPR036179">
    <property type="entry name" value="Ig-like_dom_sf"/>
</dbReference>
<reference evidence="14" key="1">
    <citation type="submission" date="2025-08" db="UniProtKB">
        <authorList>
            <consortium name="Ensembl"/>
        </authorList>
    </citation>
    <scope>IDENTIFICATION</scope>
</reference>
<comment type="subunit">
    <text evidence="10">Alpha-beta TR is a heterodimer composed of an alpha and beta chain; disulfide-linked. The alpha-beta TR is associated with the transmembrane signaling CD3 coreceptor proteins to form the TR-CD3 (TcR or TCR). The assembly of alpha-beta TR heterodimers with CD3 occurs in the endoplasmic reticulum where a single alpha-beta TR heterodimer associates with one CD3D-CD3E heterodimer, one CD3G-CD3E heterodimer and one CD247 homodimer forming a stable octameric structure. CD3D-CD3E and CD3G-CD3E heterodimers preferentially associate with TR alpha and TR beta chains, respectively. The association of the CD247 homodimer is the last step of TcR assembly in the endoplasmic reticulum and is required for transport to the cell surface.</text>
</comment>
<evidence type="ECO:0000256" key="9">
    <source>
        <dbReference type="ARBA" id="ARBA00023319"/>
    </source>
</evidence>
<keyword evidence="11" id="KW-1279">T cell receptor</keyword>
<dbReference type="PANTHER" id="PTHR23268">
    <property type="entry name" value="T-CELL RECEPTOR BETA CHAIN"/>
    <property type="match status" value="1"/>
</dbReference>
<dbReference type="GO" id="GO:0002250">
    <property type="term" value="P:adaptive immune response"/>
    <property type="evidence" value="ECO:0007669"/>
    <property type="project" value="UniProtKB-KW"/>
</dbReference>
<dbReference type="Pfam" id="PF07686">
    <property type="entry name" value="V-set"/>
    <property type="match status" value="1"/>
</dbReference>
<dbReference type="InterPro" id="IPR050413">
    <property type="entry name" value="TCR_beta_variable"/>
</dbReference>
<evidence type="ECO:0000259" key="13">
    <source>
        <dbReference type="PROSITE" id="PS50835"/>
    </source>
</evidence>
<dbReference type="InterPro" id="IPR007110">
    <property type="entry name" value="Ig-like_dom"/>
</dbReference>
<evidence type="ECO:0000256" key="8">
    <source>
        <dbReference type="ARBA" id="ARBA00023170"/>
    </source>
</evidence>
<keyword evidence="6" id="KW-0472">Membrane</keyword>
<keyword evidence="5" id="KW-1064">Adaptive immunity</keyword>
<protein>
    <recommendedName>
        <fullName evidence="13">Ig-like domain-containing protein</fullName>
    </recommendedName>
</protein>
<feature type="domain" description="Ig-like" evidence="13">
    <location>
        <begin position="21"/>
        <end position="111"/>
    </location>
</feature>
<keyword evidence="15" id="KW-1185">Reference proteome</keyword>
<keyword evidence="2" id="KW-1003">Cell membrane</keyword>
<dbReference type="PROSITE" id="PS50835">
    <property type="entry name" value="IG_LIKE"/>
    <property type="match status" value="1"/>
</dbReference>
<proteinExistence type="predicted"/>
<evidence type="ECO:0000256" key="11">
    <source>
        <dbReference type="ARBA" id="ARBA00043266"/>
    </source>
</evidence>
<accession>A0A2K5CA28</accession>
<dbReference type="Gene3D" id="2.60.40.10">
    <property type="entry name" value="Immunoglobulins"/>
    <property type="match status" value="1"/>
</dbReference>
<dbReference type="FunFam" id="2.60.40.10:FF:002491">
    <property type="entry name" value="T cell receptor beta variable 12-4"/>
    <property type="match status" value="1"/>
</dbReference>
<keyword evidence="4" id="KW-0391">Immunity</keyword>
<evidence type="ECO:0000313" key="15">
    <source>
        <dbReference type="Proteomes" id="UP000233020"/>
    </source>
</evidence>
<feature type="chain" id="PRO_5014348378" description="Ig-like domain-containing protein" evidence="12">
    <location>
        <begin position="22"/>
        <end position="137"/>
    </location>
</feature>
<evidence type="ECO:0000256" key="6">
    <source>
        <dbReference type="ARBA" id="ARBA00023136"/>
    </source>
</evidence>
<evidence type="ECO:0000313" key="14">
    <source>
        <dbReference type="Ensembl" id="ENSANAP00000005537.1"/>
    </source>
</evidence>
<evidence type="ECO:0000256" key="12">
    <source>
        <dbReference type="SAM" id="SignalP"/>
    </source>
</evidence>
<comment type="subcellular location">
    <subcellularLocation>
        <location evidence="1">Cell membrane</location>
    </subcellularLocation>
</comment>
<evidence type="ECO:0000256" key="7">
    <source>
        <dbReference type="ARBA" id="ARBA00023157"/>
    </source>
</evidence>
<organism evidence="14 15">
    <name type="scientific">Aotus nancymaae</name>
    <name type="common">Ma's night monkey</name>
    <dbReference type="NCBI Taxonomy" id="37293"/>
    <lineage>
        <taxon>Eukaryota</taxon>
        <taxon>Metazoa</taxon>
        <taxon>Chordata</taxon>
        <taxon>Craniata</taxon>
        <taxon>Vertebrata</taxon>
        <taxon>Euteleostomi</taxon>
        <taxon>Mammalia</taxon>
        <taxon>Eutheria</taxon>
        <taxon>Euarchontoglires</taxon>
        <taxon>Primates</taxon>
        <taxon>Haplorrhini</taxon>
        <taxon>Platyrrhini</taxon>
        <taxon>Aotidae</taxon>
        <taxon>Aotus</taxon>
    </lineage>
</organism>
<keyword evidence="9" id="KW-0393">Immunoglobulin domain</keyword>
<name>A0A2K5CA28_AOTNA</name>
<evidence type="ECO:0000256" key="2">
    <source>
        <dbReference type="ARBA" id="ARBA00022475"/>
    </source>
</evidence>
<reference evidence="14" key="2">
    <citation type="submission" date="2025-09" db="UniProtKB">
        <authorList>
            <consortium name="Ensembl"/>
        </authorList>
    </citation>
    <scope>IDENTIFICATION</scope>
</reference>
<dbReference type="InterPro" id="IPR013106">
    <property type="entry name" value="Ig_V-set"/>
</dbReference>
<evidence type="ECO:0000256" key="1">
    <source>
        <dbReference type="ARBA" id="ARBA00004236"/>
    </source>
</evidence>
<dbReference type="InterPro" id="IPR013783">
    <property type="entry name" value="Ig-like_fold"/>
</dbReference>
<dbReference type="GeneTree" id="ENSGT00940000154460"/>
<evidence type="ECO:0000256" key="5">
    <source>
        <dbReference type="ARBA" id="ARBA00023130"/>
    </source>
</evidence>